<organism evidence="2 3">
    <name type="scientific">Arenibacter arenosicollis</name>
    <dbReference type="NCBI Taxonomy" id="2762274"/>
    <lineage>
        <taxon>Bacteria</taxon>
        <taxon>Pseudomonadati</taxon>
        <taxon>Bacteroidota</taxon>
        <taxon>Flavobacteriia</taxon>
        <taxon>Flavobacteriales</taxon>
        <taxon>Flavobacteriaceae</taxon>
        <taxon>Arenibacter</taxon>
    </lineage>
</organism>
<dbReference type="Proteomes" id="UP000618952">
    <property type="component" value="Unassembled WGS sequence"/>
</dbReference>
<proteinExistence type="predicted"/>
<evidence type="ECO:0000313" key="3">
    <source>
        <dbReference type="Proteomes" id="UP000618952"/>
    </source>
</evidence>
<dbReference type="EMBL" id="JACLHY010000017">
    <property type="protein sequence ID" value="MBC8769353.1"/>
    <property type="molecule type" value="Genomic_DNA"/>
</dbReference>
<dbReference type="PROSITE" id="PS51257">
    <property type="entry name" value="PROKAR_LIPOPROTEIN"/>
    <property type="match status" value="1"/>
</dbReference>
<dbReference type="EMBL" id="JACLHY010000017">
    <property type="protein sequence ID" value="MBC8769356.1"/>
    <property type="molecule type" value="Genomic_DNA"/>
</dbReference>
<protein>
    <recommendedName>
        <fullName evidence="4">NigD-like protein</fullName>
    </recommendedName>
</protein>
<evidence type="ECO:0000313" key="1">
    <source>
        <dbReference type="EMBL" id="MBC8769353.1"/>
    </source>
</evidence>
<sequence>MFKTVLLILIVIFISCKSENKKNIEYTGRIGIETFRLPGEKHIDSIVEYLKIDGKEYANQIWLVDKDKDTVGGNYFDFFIDDTTKLGNATRLSFTLTKPAIKWDSDIFVVLPFNDRELNDDFSNLLDIKLDTIYSLKDDNIPHPELSELNLPLNRIAEFEIEYGSIGKKIIRGLIVERGTLDGKKYERRLFFNDSLHVTD</sequence>
<gene>
    <name evidence="1" type="ORF">H4O18_15255</name>
    <name evidence="2" type="ORF">H4O18_15270</name>
</gene>
<evidence type="ECO:0008006" key="4">
    <source>
        <dbReference type="Google" id="ProtNLM"/>
    </source>
</evidence>
<reference evidence="2 3" key="1">
    <citation type="submission" date="2020-08" db="EMBL/GenBank/DDBJ databases">
        <title>Arenibacter gaetbuli sp. nov., isolated from a sand dune.</title>
        <authorList>
            <person name="Park S."/>
            <person name="Yoon J.-H."/>
        </authorList>
    </citation>
    <scope>NUCLEOTIDE SEQUENCE [LARGE SCALE GENOMIC DNA]</scope>
    <source>
        <strain evidence="2 3">BSSL-BM3</strain>
    </source>
</reference>
<keyword evidence="3" id="KW-1185">Reference proteome</keyword>
<dbReference type="RefSeq" id="WP_187586100.1">
    <property type="nucleotide sequence ID" value="NZ_JACLHY010000017.1"/>
</dbReference>
<comment type="caution">
    <text evidence="2">The sequence shown here is derived from an EMBL/GenBank/DDBJ whole genome shotgun (WGS) entry which is preliminary data.</text>
</comment>
<name>A0ABR7QQ88_9FLAO</name>
<accession>A0ABR7QQ88</accession>
<evidence type="ECO:0000313" key="2">
    <source>
        <dbReference type="EMBL" id="MBC8769356.1"/>
    </source>
</evidence>